<feature type="non-terminal residue" evidence="1">
    <location>
        <position position="1"/>
    </location>
</feature>
<organism evidence="1">
    <name type="scientific">uncultured Caldicellulosiruptor sp</name>
    <dbReference type="NCBI Taxonomy" id="569407"/>
    <lineage>
        <taxon>Bacteria</taxon>
        <taxon>Bacillati</taxon>
        <taxon>Bacillota</taxon>
        <taxon>Bacillota incertae sedis</taxon>
        <taxon>Caldicellulosiruptorales</taxon>
        <taxon>Caldicellulosiruptoraceae</taxon>
        <taxon>Caldicellulosiruptor</taxon>
        <taxon>environmental samples</taxon>
    </lineage>
</organism>
<evidence type="ECO:0000313" key="1">
    <source>
        <dbReference type="EMBL" id="AIA86616.1"/>
    </source>
</evidence>
<protein>
    <submittedName>
        <fullName evidence="1">CAZy families GT26 protein</fullName>
    </submittedName>
</protein>
<dbReference type="AlphaFoldDB" id="A0A060C1I6"/>
<name>A0A060C1I6_9FIRM</name>
<sequence>SVTADAVLSLPVVYQEKGREILRRAGVPEDRKVIALCVRKWGDSDALTASFRKYVEALSETGMYSIVFIPMQCPDDVCMAEKIDSPELKNTYILRESYDIPTLMSIVGAADLLVGMR</sequence>
<proteinExistence type="predicted"/>
<feature type="non-terminal residue" evidence="1">
    <location>
        <position position="117"/>
    </location>
</feature>
<reference evidence="1" key="1">
    <citation type="journal article" date="2013" name="Environ. Microbiol.">
        <title>Seasonally variable intestinal metagenomes of the red palm weevil (Rhynchophorus ferrugineus).</title>
        <authorList>
            <person name="Jia S."/>
            <person name="Zhang X."/>
            <person name="Zhang G."/>
            <person name="Yin A."/>
            <person name="Zhang S."/>
            <person name="Li F."/>
            <person name="Wang L."/>
            <person name="Zhao D."/>
            <person name="Yun Q."/>
            <person name="Tala"/>
            <person name="Wang J."/>
            <person name="Sun G."/>
            <person name="Baabdullah M."/>
            <person name="Yu X."/>
            <person name="Hu S."/>
            <person name="Al-Mssallem I.S."/>
            <person name="Yu J."/>
        </authorList>
    </citation>
    <scope>NUCLEOTIDE SEQUENCE</scope>
</reference>
<accession>A0A060C1I6</accession>
<dbReference type="EMBL" id="KF119350">
    <property type="protein sequence ID" value="AIA86616.1"/>
    <property type="molecule type" value="Genomic_DNA"/>
</dbReference>